<evidence type="ECO:0000313" key="3">
    <source>
        <dbReference type="Proteomes" id="UP000824072"/>
    </source>
</evidence>
<name>A0A9D1LBJ7_9FIRM</name>
<evidence type="ECO:0000313" key="2">
    <source>
        <dbReference type="EMBL" id="HIU33460.1"/>
    </source>
</evidence>
<dbReference type="Pfam" id="PF01471">
    <property type="entry name" value="PG_binding_1"/>
    <property type="match status" value="1"/>
</dbReference>
<reference evidence="2" key="1">
    <citation type="submission" date="2020-10" db="EMBL/GenBank/DDBJ databases">
        <authorList>
            <person name="Gilroy R."/>
        </authorList>
    </citation>
    <scope>NUCLEOTIDE SEQUENCE</scope>
    <source>
        <strain evidence="2">ChiHcec3-11533</strain>
    </source>
</reference>
<organism evidence="2 3">
    <name type="scientific">Candidatus Pullichristensenella excrementigallinarum</name>
    <dbReference type="NCBI Taxonomy" id="2840907"/>
    <lineage>
        <taxon>Bacteria</taxon>
        <taxon>Bacillati</taxon>
        <taxon>Bacillota</taxon>
        <taxon>Clostridia</taxon>
        <taxon>Candidatus Pullichristensenella</taxon>
    </lineage>
</organism>
<dbReference type="InterPro" id="IPR036366">
    <property type="entry name" value="PGBDSf"/>
</dbReference>
<feature type="domain" description="Peptidoglycan binding-like" evidence="1">
    <location>
        <begin position="218"/>
        <end position="268"/>
    </location>
</feature>
<dbReference type="EMBL" id="DVMU01000061">
    <property type="protein sequence ID" value="HIU33460.1"/>
    <property type="molecule type" value="Genomic_DNA"/>
</dbReference>
<proteinExistence type="predicted"/>
<dbReference type="Proteomes" id="UP000824072">
    <property type="component" value="Unassembled WGS sequence"/>
</dbReference>
<dbReference type="InterPro" id="IPR002477">
    <property type="entry name" value="Peptidoglycan-bd-like"/>
</dbReference>
<protein>
    <submittedName>
        <fullName evidence="2">Peptidoglycan-binding protein</fullName>
    </submittedName>
</protein>
<dbReference type="SUPFAM" id="SSF47090">
    <property type="entry name" value="PGBD-like"/>
    <property type="match status" value="1"/>
</dbReference>
<accession>A0A9D1LBJ7</accession>
<gene>
    <name evidence="2" type="ORF">IAB02_02730</name>
</gene>
<comment type="caution">
    <text evidence="2">The sequence shown here is derived from an EMBL/GenBank/DDBJ whole genome shotgun (WGS) entry which is preliminary data.</text>
</comment>
<dbReference type="Gene3D" id="1.10.101.10">
    <property type="entry name" value="PGBD-like superfamily/PGBD"/>
    <property type="match status" value="1"/>
</dbReference>
<reference evidence="2" key="2">
    <citation type="journal article" date="2021" name="PeerJ">
        <title>Extensive microbial diversity within the chicken gut microbiome revealed by metagenomics and culture.</title>
        <authorList>
            <person name="Gilroy R."/>
            <person name="Ravi A."/>
            <person name="Getino M."/>
            <person name="Pursley I."/>
            <person name="Horton D.L."/>
            <person name="Alikhan N.F."/>
            <person name="Baker D."/>
            <person name="Gharbi K."/>
            <person name="Hall N."/>
            <person name="Watson M."/>
            <person name="Adriaenssens E.M."/>
            <person name="Foster-Nyarko E."/>
            <person name="Jarju S."/>
            <person name="Secka A."/>
            <person name="Antonio M."/>
            <person name="Oren A."/>
            <person name="Chaudhuri R.R."/>
            <person name="La Ragione R."/>
            <person name="Hildebrand F."/>
            <person name="Pallen M.J."/>
        </authorList>
    </citation>
    <scope>NUCLEOTIDE SEQUENCE</scope>
    <source>
        <strain evidence="2">ChiHcec3-11533</strain>
    </source>
</reference>
<sequence>MKSGKILILLLAVLVLTGSLCGLAEAISENVPAASDQALASSNSAARGSRENPISTLEAFSFETEVLANGVPRTGNEADYQTLRISMTLENFLTPDYFARNYSRQFKLQGTEAGAEFSLTLEAGEGEWIAQDIVGFTLENEAGDVCRGYQLMDREMAGSYDVLLQPGAAVKFYKRFDFNQLEEPKYLVASYWQGGEEHKAYFVLEELIDYPTLSRGSRGEDVQAMQQWLIGLGYLDDVADGIFGQKTEAAVIAAQQAGGFEANGIADTPFQRYLFKQEIQLPEEEAPQAE</sequence>
<dbReference type="InterPro" id="IPR036365">
    <property type="entry name" value="PGBD-like_sf"/>
</dbReference>
<evidence type="ECO:0000259" key="1">
    <source>
        <dbReference type="Pfam" id="PF01471"/>
    </source>
</evidence>
<dbReference type="AlphaFoldDB" id="A0A9D1LBJ7"/>